<accession>A0A8J4PLS4</accession>
<name>A0A8J4PLS4_9MYCE</name>
<evidence type="ECO:0000313" key="1">
    <source>
        <dbReference type="EMBL" id="KAF2068496.1"/>
    </source>
</evidence>
<dbReference type="EMBL" id="AJWJ01000958">
    <property type="protein sequence ID" value="KAF2068496.1"/>
    <property type="molecule type" value="Genomic_DNA"/>
</dbReference>
<dbReference type="AlphaFoldDB" id="A0A8J4PLS4"/>
<dbReference type="OrthoDB" id="24505at2759"/>
<sequence>MDLLYRSVFNNSFLKQLVFKYIKILTSIRANDATLGFMVRNKLWTLLNDKLKNQTEIVCSNKDYDLIYSIKDPILFEKLFKKFQFYFSKIRVDNSGKEIRENCIGKAIEFNNWFAVDYLYKLGYPIAFQIHYLDCATNIK</sequence>
<gene>
    <name evidence="1" type="ORF">CYY_010179</name>
</gene>
<comment type="caution">
    <text evidence="1">The sequence shown here is derived from an EMBL/GenBank/DDBJ whole genome shotgun (WGS) entry which is preliminary data.</text>
</comment>
<protein>
    <submittedName>
        <fullName evidence="1">Uncharacterized protein</fullName>
    </submittedName>
</protein>
<keyword evidence="2" id="KW-1185">Reference proteome</keyword>
<dbReference type="Proteomes" id="UP000695562">
    <property type="component" value="Unassembled WGS sequence"/>
</dbReference>
<evidence type="ECO:0000313" key="2">
    <source>
        <dbReference type="Proteomes" id="UP000695562"/>
    </source>
</evidence>
<reference evidence="1" key="1">
    <citation type="submission" date="2020-01" db="EMBL/GenBank/DDBJ databases">
        <title>Development of genomics and gene disruption for Polysphondylium violaceum indicates a role for the polyketide synthase stlB in stalk morphogenesis.</title>
        <authorList>
            <person name="Narita B."/>
            <person name="Kawabe Y."/>
            <person name="Kin K."/>
            <person name="Saito T."/>
            <person name="Gibbs R."/>
            <person name="Kuspa A."/>
            <person name="Muzny D."/>
            <person name="Queller D."/>
            <person name="Richards S."/>
            <person name="Strassman J."/>
            <person name="Sucgang R."/>
            <person name="Worley K."/>
            <person name="Schaap P."/>
        </authorList>
    </citation>
    <scope>NUCLEOTIDE SEQUENCE</scope>
    <source>
        <strain evidence="1">QSvi11</strain>
    </source>
</reference>
<organism evidence="1 2">
    <name type="scientific">Polysphondylium violaceum</name>
    <dbReference type="NCBI Taxonomy" id="133409"/>
    <lineage>
        <taxon>Eukaryota</taxon>
        <taxon>Amoebozoa</taxon>
        <taxon>Evosea</taxon>
        <taxon>Eumycetozoa</taxon>
        <taxon>Dictyostelia</taxon>
        <taxon>Dictyosteliales</taxon>
        <taxon>Dictyosteliaceae</taxon>
        <taxon>Polysphondylium</taxon>
    </lineage>
</organism>
<proteinExistence type="predicted"/>